<feature type="transmembrane region" description="Helical" evidence="1">
    <location>
        <begin position="223"/>
        <end position="243"/>
    </location>
</feature>
<keyword evidence="4" id="KW-0012">Acyltransferase</keyword>
<gene>
    <name evidence="4" type="ORF">ACFSUD_10570</name>
</gene>
<dbReference type="InterPro" id="IPR002656">
    <property type="entry name" value="Acyl_transf_3_dom"/>
</dbReference>
<dbReference type="Pfam" id="PF01757">
    <property type="entry name" value="Acyl_transf_3"/>
    <property type="match status" value="1"/>
</dbReference>
<dbReference type="PANTHER" id="PTHR23028:SF53">
    <property type="entry name" value="ACYL_TRANSF_3 DOMAIN-CONTAINING PROTEIN"/>
    <property type="match status" value="1"/>
</dbReference>
<evidence type="ECO:0000259" key="3">
    <source>
        <dbReference type="Pfam" id="PF19040"/>
    </source>
</evidence>
<organism evidence="4 5">
    <name type="scientific">Sulfitobacter aestuarii</name>
    <dbReference type="NCBI Taxonomy" id="2161676"/>
    <lineage>
        <taxon>Bacteria</taxon>
        <taxon>Pseudomonadati</taxon>
        <taxon>Pseudomonadota</taxon>
        <taxon>Alphaproteobacteria</taxon>
        <taxon>Rhodobacterales</taxon>
        <taxon>Roseobacteraceae</taxon>
        <taxon>Sulfitobacter</taxon>
    </lineage>
</organism>
<keyword evidence="1" id="KW-0472">Membrane</keyword>
<keyword evidence="4" id="KW-0808">Transferase</keyword>
<reference evidence="5" key="1">
    <citation type="journal article" date="2019" name="Int. J. Syst. Evol. Microbiol.">
        <title>The Global Catalogue of Microorganisms (GCM) 10K type strain sequencing project: providing services to taxonomists for standard genome sequencing and annotation.</title>
        <authorList>
            <consortium name="The Broad Institute Genomics Platform"/>
            <consortium name="The Broad Institute Genome Sequencing Center for Infectious Disease"/>
            <person name="Wu L."/>
            <person name="Ma J."/>
        </authorList>
    </citation>
    <scope>NUCLEOTIDE SEQUENCE [LARGE SCALE GENOMIC DNA]</scope>
    <source>
        <strain evidence="5">TISTR 2562</strain>
    </source>
</reference>
<dbReference type="InterPro" id="IPR050879">
    <property type="entry name" value="Acyltransferase_3"/>
</dbReference>
<feature type="transmembrane region" description="Helical" evidence="1">
    <location>
        <begin position="106"/>
        <end position="125"/>
    </location>
</feature>
<accession>A0ABW5U2F3</accession>
<evidence type="ECO:0000256" key="1">
    <source>
        <dbReference type="SAM" id="Phobius"/>
    </source>
</evidence>
<feature type="transmembrane region" description="Helical" evidence="1">
    <location>
        <begin position="290"/>
        <end position="310"/>
    </location>
</feature>
<dbReference type="PANTHER" id="PTHR23028">
    <property type="entry name" value="ACETYLTRANSFERASE"/>
    <property type="match status" value="1"/>
</dbReference>
<feature type="domain" description="SGNH" evidence="3">
    <location>
        <begin position="410"/>
        <end position="665"/>
    </location>
</feature>
<keyword evidence="1" id="KW-0812">Transmembrane</keyword>
<feature type="transmembrane region" description="Helical" evidence="1">
    <location>
        <begin position="316"/>
        <end position="336"/>
    </location>
</feature>
<feature type="transmembrane region" description="Helical" evidence="1">
    <location>
        <begin position="168"/>
        <end position="187"/>
    </location>
</feature>
<dbReference type="EC" id="2.3.1.-" evidence="4"/>
<proteinExistence type="predicted"/>
<feature type="domain" description="Acyltransferase 3" evidence="2">
    <location>
        <begin position="8"/>
        <end position="333"/>
    </location>
</feature>
<evidence type="ECO:0000259" key="2">
    <source>
        <dbReference type="Pfam" id="PF01757"/>
    </source>
</evidence>
<evidence type="ECO:0000313" key="4">
    <source>
        <dbReference type="EMBL" id="MFD2740014.1"/>
    </source>
</evidence>
<feature type="transmembrane region" description="Helical" evidence="1">
    <location>
        <begin position="75"/>
        <end position="94"/>
    </location>
</feature>
<dbReference type="EMBL" id="JBHUMP010000008">
    <property type="protein sequence ID" value="MFD2740014.1"/>
    <property type="molecule type" value="Genomic_DNA"/>
</dbReference>
<dbReference type="InterPro" id="IPR043968">
    <property type="entry name" value="SGNH"/>
</dbReference>
<evidence type="ECO:0000313" key="5">
    <source>
        <dbReference type="Proteomes" id="UP001597474"/>
    </source>
</evidence>
<feature type="transmembrane region" description="Helical" evidence="1">
    <location>
        <begin position="352"/>
        <end position="373"/>
    </location>
</feature>
<keyword evidence="1" id="KW-1133">Transmembrane helix</keyword>
<feature type="transmembrane region" description="Helical" evidence="1">
    <location>
        <begin position="146"/>
        <end position="162"/>
    </location>
</feature>
<name>A0ABW5U2F3_9RHOB</name>
<keyword evidence="5" id="KW-1185">Reference proteome</keyword>
<comment type="caution">
    <text evidence="4">The sequence shown here is derived from an EMBL/GenBank/DDBJ whole genome shotgun (WGS) entry which is preliminary data.</text>
</comment>
<feature type="transmembrane region" description="Helical" evidence="1">
    <location>
        <begin position="249"/>
        <end position="269"/>
    </location>
</feature>
<dbReference type="GO" id="GO:0016746">
    <property type="term" value="F:acyltransferase activity"/>
    <property type="evidence" value="ECO:0007669"/>
    <property type="project" value="UniProtKB-KW"/>
</dbReference>
<dbReference type="RefSeq" id="WP_386374172.1">
    <property type="nucleotide sequence ID" value="NZ_JBHUMP010000008.1"/>
</dbReference>
<dbReference type="Pfam" id="PF19040">
    <property type="entry name" value="SGNH"/>
    <property type="match status" value="1"/>
</dbReference>
<sequence length="682" mass="75558">MTPIRYRADIDGLRAVAVLPVVMFHLGFAWMPGGFVGVDVFFVISGYLITSIIARELDEDRFSLLRFYERRIRRIFPALFFVIGTVLVVATMLFVPDDLNDLGKSVAAATVFLSNLFFYAQTGYFDASAYTKLLLHSWSLAIEEQFYLGLPLLMMLLAAGRASRWLNMGFWVALLTLLSFLLSALTTNRYPSEAYYLLPWRAWELGIGAMLALDMAPRLRRALARHLAGIVGFCLILAAALMIDKTTRFPGVAALAPVMGAALIIQAGRDGSNMIGTLLSARLPVWIGKLSYSLYLWHWPLIVFFVYWTFELPGPGAAILLFLASIVMAWVSWRFVEQPFRHPGRTARRSRLFAGAGLVAGCTAVFGVALAVLDGIPGRLTPEALAIARFDIDRDSQYRECFRQKMQEKTWLDPCIFGADPEGGMPVRVALWSDSHGPSYLPGLEIAARKWQQRIAFYGHDGCPGIDGLEVFWIGSDHSCAGFLGDTFAALRDHPQIELVIYALRAPLYAQGWVDYGFVERDRKALLIGDISGPLGANVDRTEFFLTGLETTIEALLGAGKSVALIYPLPEAGTQVPGSLVRYHVRGQAAEDLTLPREVFERRSGPLIAGFDRISKRHGLYAVRPHDLFCDESLCRLTLEGMPIFSDGNHLSPPVSEKLAPLFDPLFATLSTTPEVARTLSD</sequence>
<feature type="transmembrane region" description="Helical" evidence="1">
    <location>
        <begin position="36"/>
        <end position="54"/>
    </location>
</feature>
<feature type="transmembrane region" description="Helical" evidence="1">
    <location>
        <begin position="12"/>
        <end position="30"/>
    </location>
</feature>
<protein>
    <submittedName>
        <fullName evidence="4">Acyltransferase family protein</fullName>
        <ecNumber evidence="4">2.3.1.-</ecNumber>
    </submittedName>
</protein>
<dbReference type="Proteomes" id="UP001597474">
    <property type="component" value="Unassembled WGS sequence"/>
</dbReference>